<protein>
    <submittedName>
        <fullName evidence="1">33187_t:CDS:1</fullName>
    </submittedName>
</protein>
<evidence type="ECO:0000313" key="1">
    <source>
        <dbReference type="EMBL" id="CAG8835209.1"/>
    </source>
</evidence>
<accession>A0ACA9SE05</accession>
<evidence type="ECO:0000313" key="2">
    <source>
        <dbReference type="Proteomes" id="UP000789920"/>
    </source>
</evidence>
<feature type="non-terminal residue" evidence="1">
    <location>
        <position position="1"/>
    </location>
</feature>
<gene>
    <name evidence="1" type="ORF">RPERSI_LOCUS29465</name>
</gene>
<dbReference type="Proteomes" id="UP000789920">
    <property type="component" value="Unassembled WGS sequence"/>
</dbReference>
<organism evidence="1 2">
    <name type="scientific">Racocetra persica</name>
    <dbReference type="NCBI Taxonomy" id="160502"/>
    <lineage>
        <taxon>Eukaryota</taxon>
        <taxon>Fungi</taxon>
        <taxon>Fungi incertae sedis</taxon>
        <taxon>Mucoromycota</taxon>
        <taxon>Glomeromycotina</taxon>
        <taxon>Glomeromycetes</taxon>
        <taxon>Diversisporales</taxon>
        <taxon>Gigasporaceae</taxon>
        <taxon>Racocetra</taxon>
    </lineage>
</organism>
<sequence length="44" mass="5121">ALTAGQERELRGPFIYYRTLEDSLRTEILRSKSTSKITLEGYTR</sequence>
<keyword evidence="2" id="KW-1185">Reference proteome</keyword>
<dbReference type="EMBL" id="CAJVQC010111334">
    <property type="protein sequence ID" value="CAG8835209.1"/>
    <property type="molecule type" value="Genomic_DNA"/>
</dbReference>
<proteinExistence type="predicted"/>
<reference evidence="1" key="1">
    <citation type="submission" date="2021-06" db="EMBL/GenBank/DDBJ databases">
        <authorList>
            <person name="Kallberg Y."/>
            <person name="Tangrot J."/>
            <person name="Rosling A."/>
        </authorList>
    </citation>
    <scope>NUCLEOTIDE SEQUENCE</scope>
    <source>
        <strain evidence="1">MA461A</strain>
    </source>
</reference>
<comment type="caution">
    <text evidence="1">The sequence shown here is derived from an EMBL/GenBank/DDBJ whole genome shotgun (WGS) entry which is preliminary data.</text>
</comment>
<name>A0ACA9SE05_9GLOM</name>